<dbReference type="Proteomes" id="UP000233293">
    <property type="component" value="Unassembled WGS sequence"/>
</dbReference>
<dbReference type="EMBL" id="PIUM01000002">
    <property type="protein sequence ID" value="PKU25972.1"/>
    <property type="molecule type" value="Genomic_DNA"/>
</dbReference>
<organism evidence="1 2">
    <name type="scientific">Telmatospirillum siberiense</name>
    <dbReference type="NCBI Taxonomy" id="382514"/>
    <lineage>
        <taxon>Bacteria</taxon>
        <taxon>Pseudomonadati</taxon>
        <taxon>Pseudomonadota</taxon>
        <taxon>Alphaproteobacteria</taxon>
        <taxon>Rhodospirillales</taxon>
        <taxon>Rhodospirillaceae</taxon>
        <taxon>Telmatospirillum</taxon>
    </lineage>
</organism>
<dbReference type="Gene3D" id="3.40.50.2000">
    <property type="entry name" value="Glycogen Phosphorylase B"/>
    <property type="match status" value="1"/>
</dbReference>
<dbReference type="OrthoDB" id="7320078at2"/>
<dbReference type="RefSeq" id="WP_101248934.1">
    <property type="nucleotide sequence ID" value="NZ_PIUM01000002.1"/>
</dbReference>
<evidence type="ECO:0008006" key="3">
    <source>
        <dbReference type="Google" id="ProtNLM"/>
    </source>
</evidence>
<comment type="caution">
    <text evidence="1">The sequence shown here is derived from an EMBL/GenBank/DDBJ whole genome shotgun (WGS) entry which is preliminary data.</text>
</comment>
<dbReference type="SUPFAM" id="SSF53756">
    <property type="entry name" value="UDP-Glycosyltransferase/glycogen phosphorylase"/>
    <property type="match status" value="1"/>
</dbReference>
<evidence type="ECO:0000313" key="1">
    <source>
        <dbReference type="EMBL" id="PKU25972.1"/>
    </source>
</evidence>
<evidence type="ECO:0000313" key="2">
    <source>
        <dbReference type="Proteomes" id="UP000233293"/>
    </source>
</evidence>
<reference evidence="2" key="1">
    <citation type="submission" date="2017-12" db="EMBL/GenBank/DDBJ databases">
        <title>Draft genome sequence of Telmatospirillum siberiense 26-4b1T, an acidotolerant peatland alphaproteobacterium potentially involved in sulfur cycling.</title>
        <authorList>
            <person name="Hausmann B."/>
            <person name="Pjevac P."/>
            <person name="Schreck K."/>
            <person name="Herbold C.W."/>
            <person name="Daims H."/>
            <person name="Wagner M."/>
            <person name="Pester M."/>
            <person name="Loy A."/>
        </authorList>
    </citation>
    <scope>NUCLEOTIDE SEQUENCE [LARGE SCALE GENOMIC DNA]</scope>
    <source>
        <strain evidence="2">26-4b1</strain>
    </source>
</reference>
<sequence length="484" mass="53941">MLAGLSVTSSGSVERFSFVFGSGAFRDNEIFDSATCPPSRYVVEVGRRMIRAVPSTEVLIIGNPLLPLSPQQLAEWSGAVRSVPAIVTDARKFPILYVLPRRLFDDLERFLLSLSTMDGDIDRRLLQLVTGQEVSQIRTPGLEIKHFPVTTPTNWFQGEVRQQMLKVLSLAAIQTIERNPGWRNLPFATYQPYHAGSLLFLNLAARQVPDGFFKKQILCWTYKDIYQSCPGPLEPVWLRLPWLPRDNSVGELEYLARSLERLGQDVIDNHFIVFMRYSRNYSVPPFHLIDQVKFALGESMTDVSRTVHGQPPACSDRPDLPPHPLKLLFHLVGGWSLKSYRDNDAATVFTVLKSLGCDITVIDRPDLAARLGVRSIISDDTERLTAAVKSHHIFIGVDSFPHHFVRHVLGWPTIGLFANTKPCNSDAKEAPDYRPVVGNLPCNPCGGHDSCPVLGGENCANFADPAQLITAILGMASDLYGFTF</sequence>
<dbReference type="AlphaFoldDB" id="A0A2N3PZZ5"/>
<keyword evidence="2" id="KW-1185">Reference proteome</keyword>
<accession>A0A2N3PZZ5</accession>
<name>A0A2N3PZZ5_9PROT</name>
<proteinExistence type="predicted"/>
<gene>
    <name evidence="1" type="ORF">CWS72_02180</name>
</gene>
<protein>
    <recommendedName>
        <fullName evidence="3">Heptosyltransferase</fullName>
    </recommendedName>
</protein>